<dbReference type="AlphaFoldDB" id="E0SPH9"/>
<dbReference type="GO" id="GO:0006412">
    <property type="term" value="P:translation"/>
    <property type="evidence" value="ECO:0007669"/>
    <property type="project" value="UniProtKB-UniRule"/>
</dbReference>
<evidence type="ECO:0000256" key="5">
    <source>
        <dbReference type="ARBA" id="ARBA00022801"/>
    </source>
</evidence>
<dbReference type="CDD" id="cd02430">
    <property type="entry name" value="PTH2"/>
    <property type="match status" value="1"/>
</dbReference>
<comment type="catalytic activity">
    <reaction evidence="7 9">
        <text>an N-acyl-L-alpha-aminoacyl-tRNA + H2O = an N-acyl-L-amino acid + a tRNA + H(+)</text>
        <dbReference type="Rhea" id="RHEA:54448"/>
        <dbReference type="Rhea" id="RHEA-COMP:10123"/>
        <dbReference type="Rhea" id="RHEA-COMP:13883"/>
        <dbReference type="ChEBI" id="CHEBI:15377"/>
        <dbReference type="ChEBI" id="CHEBI:15378"/>
        <dbReference type="ChEBI" id="CHEBI:59874"/>
        <dbReference type="ChEBI" id="CHEBI:78442"/>
        <dbReference type="ChEBI" id="CHEBI:138191"/>
        <dbReference type="EC" id="3.1.1.29"/>
    </reaction>
</comment>
<evidence type="ECO:0000256" key="6">
    <source>
        <dbReference type="ARBA" id="ARBA00038050"/>
    </source>
</evidence>
<dbReference type="PANTHER" id="PTHR12649:SF11">
    <property type="entry name" value="PEPTIDYL-TRNA HYDROLASE 2, MITOCHONDRIAL"/>
    <property type="match status" value="1"/>
</dbReference>
<accession>E0SPH9</accession>
<dbReference type="EC" id="3.1.1.29" evidence="3 9"/>
<dbReference type="Gene3D" id="3.40.1490.10">
    <property type="entry name" value="Bit1"/>
    <property type="match status" value="1"/>
</dbReference>
<protein>
    <recommendedName>
        <fullName evidence="8 9">Peptidyl-tRNA hydrolase</fullName>
        <shortName evidence="9">PTH</shortName>
        <ecNumber evidence="3 9">3.1.1.29</ecNumber>
    </recommendedName>
</protein>
<dbReference type="HOGENOM" id="CLU_073661_2_2_2"/>
<dbReference type="InterPro" id="IPR034759">
    <property type="entry name" value="Pept_tRNA_hydro_arch"/>
</dbReference>
<dbReference type="InterPro" id="IPR023476">
    <property type="entry name" value="Pep_tRNA_hydro_II_dom_sf"/>
</dbReference>
<keyword evidence="11" id="KW-1185">Reference proteome</keyword>
<keyword evidence="4 9" id="KW-0963">Cytoplasm</keyword>
<gene>
    <name evidence="9" type="primary">pth</name>
    <name evidence="10" type="ordered locus">Igag_0070</name>
</gene>
<evidence type="ECO:0000256" key="1">
    <source>
        <dbReference type="ARBA" id="ARBA00003043"/>
    </source>
</evidence>
<comment type="function">
    <text evidence="1 9">The natural substrate for this enzyme may be peptidyl-tRNAs which drop off the ribosome during protein synthesis.</text>
</comment>
<dbReference type="HAMAP" id="MF_00628">
    <property type="entry name" value="Pept_tRNA_hydro_arch"/>
    <property type="match status" value="1"/>
</dbReference>
<dbReference type="Pfam" id="PF01981">
    <property type="entry name" value="PTH2"/>
    <property type="match status" value="1"/>
</dbReference>
<dbReference type="SUPFAM" id="SSF102462">
    <property type="entry name" value="Peptidyl-tRNA hydrolase II"/>
    <property type="match status" value="1"/>
</dbReference>
<proteinExistence type="inferred from homology"/>
<evidence type="ECO:0000313" key="10">
    <source>
        <dbReference type="EMBL" id="ADM26922.1"/>
    </source>
</evidence>
<dbReference type="EMBL" id="CP002098">
    <property type="protein sequence ID" value="ADM26922.1"/>
    <property type="molecule type" value="Genomic_DNA"/>
</dbReference>
<evidence type="ECO:0000256" key="3">
    <source>
        <dbReference type="ARBA" id="ARBA00013260"/>
    </source>
</evidence>
<comment type="similarity">
    <text evidence="6 9">Belongs to the PTH2 family.</text>
</comment>
<evidence type="ECO:0000256" key="4">
    <source>
        <dbReference type="ARBA" id="ARBA00022490"/>
    </source>
</evidence>
<dbReference type="Proteomes" id="UP000001304">
    <property type="component" value="Chromosome"/>
</dbReference>
<reference evidence="10 11" key="1">
    <citation type="journal article" date="2010" name="Stand. Genomic Sci.">
        <title>Complete genome sequence of Ignisphaera aggregans type strain (AQ1.S1).</title>
        <authorList>
            <person name="Goker M."/>
            <person name="Held B."/>
            <person name="Lapidus A."/>
            <person name="Nolan M."/>
            <person name="Spring S."/>
            <person name="Yasawong M."/>
            <person name="Lucas S."/>
            <person name="Glavina Del Rio T."/>
            <person name="Tice H."/>
            <person name="Cheng J.F."/>
            <person name="Goodwin L."/>
            <person name="Tapia R."/>
            <person name="Pitluck S."/>
            <person name="Liolios K."/>
            <person name="Ivanova N."/>
            <person name="Mavromatis K."/>
            <person name="Mikhailova N."/>
            <person name="Pati A."/>
            <person name="Chen A."/>
            <person name="Palaniappan K."/>
            <person name="Brambilla E."/>
            <person name="Land M."/>
            <person name="Hauser L."/>
            <person name="Chang Y.J."/>
            <person name="Jeffries C.D."/>
            <person name="Brettin T."/>
            <person name="Detter J.C."/>
            <person name="Han C."/>
            <person name="Rohde M."/>
            <person name="Sikorski J."/>
            <person name="Woyke T."/>
            <person name="Bristow J."/>
            <person name="Eisen J.A."/>
            <person name="Markowitz V."/>
            <person name="Hugenholtz P."/>
            <person name="Kyrpides N.C."/>
            <person name="Klenk H.P."/>
        </authorList>
    </citation>
    <scope>NUCLEOTIDE SEQUENCE [LARGE SCALE GENOMIC DNA]</scope>
    <source>
        <strain evidence="11">DSM 17230 / JCM 13409 / AQ1.S1</strain>
    </source>
</reference>
<dbReference type="FunFam" id="3.40.1490.10:FF:000001">
    <property type="entry name" value="Peptidyl-tRNA hydrolase 2"/>
    <property type="match status" value="1"/>
</dbReference>
<evidence type="ECO:0000256" key="9">
    <source>
        <dbReference type="HAMAP-Rule" id="MF_00628"/>
    </source>
</evidence>
<comment type="subcellular location">
    <subcellularLocation>
        <location evidence="2 9">Cytoplasm</location>
    </subcellularLocation>
</comment>
<keyword evidence="5 9" id="KW-0378">Hydrolase</keyword>
<evidence type="ECO:0000313" key="11">
    <source>
        <dbReference type="Proteomes" id="UP000001304"/>
    </source>
</evidence>
<dbReference type="PANTHER" id="PTHR12649">
    <property type="entry name" value="PEPTIDYL-TRNA HYDROLASE 2"/>
    <property type="match status" value="1"/>
</dbReference>
<evidence type="ECO:0000256" key="8">
    <source>
        <dbReference type="ARBA" id="ARBA00050038"/>
    </source>
</evidence>
<name>E0SPH9_IGNAA</name>
<dbReference type="STRING" id="583356.Igag_0070"/>
<sequence length="120" mass="13077">MLEFKQVIVVRTDIKMSKGKLAVQVAHAAVEAVFKCLENSNCRIWLDSWRLTGQKKIVVKVNSVEELLRIKEECEKLSLPVALIADAGLTELPPGTITALGIGPAPSNIIDKVTGTLKLL</sequence>
<evidence type="ECO:0000256" key="2">
    <source>
        <dbReference type="ARBA" id="ARBA00004496"/>
    </source>
</evidence>
<dbReference type="NCBIfam" id="NF003314">
    <property type="entry name" value="PRK04322.1"/>
    <property type="match status" value="1"/>
</dbReference>
<dbReference type="GO" id="GO:0004045">
    <property type="term" value="F:peptidyl-tRNA hydrolase activity"/>
    <property type="evidence" value="ECO:0007669"/>
    <property type="project" value="UniProtKB-UniRule"/>
</dbReference>
<dbReference type="InterPro" id="IPR002833">
    <property type="entry name" value="PTH2"/>
</dbReference>
<organism evidence="10 11">
    <name type="scientific">Ignisphaera aggregans (strain DSM 17230 / JCM 13409 / AQ1.S1)</name>
    <dbReference type="NCBI Taxonomy" id="583356"/>
    <lineage>
        <taxon>Archaea</taxon>
        <taxon>Thermoproteota</taxon>
        <taxon>Thermoprotei</taxon>
        <taxon>Desulfurococcales</taxon>
        <taxon>Desulfurococcaceae</taxon>
        <taxon>Ignisphaera</taxon>
    </lineage>
</organism>
<evidence type="ECO:0000256" key="7">
    <source>
        <dbReference type="ARBA" id="ARBA00048707"/>
    </source>
</evidence>
<dbReference type="KEGG" id="iag:Igag_0070"/>
<dbReference type="NCBIfam" id="TIGR00283">
    <property type="entry name" value="arch_pth2"/>
    <property type="match status" value="1"/>
</dbReference>
<dbReference type="GO" id="GO:0005829">
    <property type="term" value="C:cytosol"/>
    <property type="evidence" value="ECO:0007669"/>
    <property type="project" value="TreeGrafter"/>
</dbReference>